<gene>
    <name evidence="1" type="ORF">GE061_009527</name>
</gene>
<accession>A0A6A4KGE5</accession>
<protein>
    <submittedName>
        <fullName evidence="1">Uncharacterized protein</fullName>
    </submittedName>
</protein>
<organism evidence="1 2">
    <name type="scientific">Apolygus lucorum</name>
    <name type="common">Small green plant bug</name>
    <name type="synonym">Lygocoris lucorum</name>
    <dbReference type="NCBI Taxonomy" id="248454"/>
    <lineage>
        <taxon>Eukaryota</taxon>
        <taxon>Metazoa</taxon>
        <taxon>Ecdysozoa</taxon>
        <taxon>Arthropoda</taxon>
        <taxon>Hexapoda</taxon>
        <taxon>Insecta</taxon>
        <taxon>Pterygota</taxon>
        <taxon>Neoptera</taxon>
        <taxon>Paraneoptera</taxon>
        <taxon>Hemiptera</taxon>
        <taxon>Heteroptera</taxon>
        <taxon>Panheteroptera</taxon>
        <taxon>Cimicomorpha</taxon>
        <taxon>Miridae</taxon>
        <taxon>Mirini</taxon>
        <taxon>Apolygus</taxon>
    </lineage>
</organism>
<keyword evidence="2" id="KW-1185">Reference proteome</keyword>
<evidence type="ECO:0000313" key="1">
    <source>
        <dbReference type="EMBL" id="KAF6214784.1"/>
    </source>
</evidence>
<dbReference type="Proteomes" id="UP000466442">
    <property type="component" value="Unassembled WGS sequence"/>
</dbReference>
<proteinExistence type="predicted"/>
<evidence type="ECO:0000313" key="2">
    <source>
        <dbReference type="Proteomes" id="UP000466442"/>
    </source>
</evidence>
<name>A0A6A4KGE5_APOLU</name>
<comment type="caution">
    <text evidence="1">The sequence shown here is derived from an EMBL/GenBank/DDBJ whole genome shotgun (WGS) entry which is preliminary data.</text>
</comment>
<reference evidence="1" key="1">
    <citation type="journal article" date="2021" name="Mol. Ecol. Resour.">
        <title>Apolygus lucorum genome provides insights into omnivorousness and mesophyll feeding.</title>
        <authorList>
            <person name="Liu Y."/>
            <person name="Liu H."/>
            <person name="Wang H."/>
            <person name="Huang T."/>
            <person name="Liu B."/>
            <person name="Yang B."/>
            <person name="Yin L."/>
            <person name="Li B."/>
            <person name="Zhang Y."/>
            <person name="Zhang S."/>
            <person name="Jiang F."/>
            <person name="Zhang X."/>
            <person name="Ren Y."/>
            <person name="Wang B."/>
            <person name="Wang S."/>
            <person name="Lu Y."/>
            <person name="Wu K."/>
            <person name="Fan W."/>
            <person name="Wang G."/>
        </authorList>
    </citation>
    <scope>NUCLEOTIDE SEQUENCE</scope>
    <source>
        <strain evidence="1">12Hb</strain>
    </source>
</reference>
<dbReference type="AlphaFoldDB" id="A0A6A4KGE5"/>
<dbReference type="EMBL" id="WIXP02000002">
    <property type="protein sequence ID" value="KAF6214784.1"/>
    <property type="molecule type" value="Genomic_DNA"/>
</dbReference>
<sequence>MLNLKSKGKRHHGRRSKLRPVVLEYEKFLKVGFLLLMLCVIGIMSKPLLEDKSFFKRAFCYLSNTKCYVLRLVDKFTGGIGQLWEEEKVTKSGSNLTVSFHQTPDVASNDSFMGLRKYE</sequence>